<gene>
    <name evidence="5" type="ORF">PCANC_05342</name>
    <name evidence="3" type="ORF">PCANC_23967</name>
    <name evidence="4" type="ORF">PCASD_09379</name>
    <name evidence="2" type="ORF">PCASD_25670</name>
</gene>
<dbReference type="AlphaFoldDB" id="A0A2N5S1Y9"/>
<accession>A0A2N5S1Y9</accession>
<feature type="chain" id="PRO_5015083450" evidence="1">
    <location>
        <begin position="19"/>
        <end position="184"/>
    </location>
</feature>
<keyword evidence="1" id="KW-0732">Signal</keyword>
<name>A0A2N5S1Y9_9BASI</name>
<evidence type="ECO:0000313" key="4">
    <source>
        <dbReference type="EMBL" id="PLW43779.1"/>
    </source>
</evidence>
<protein>
    <submittedName>
        <fullName evidence="2">Uncharacterized protein</fullName>
    </submittedName>
</protein>
<dbReference type="EMBL" id="PGCI01000064">
    <property type="protein sequence ID" value="PLW43779.1"/>
    <property type="molecule type" value="Genomic_DNA"/>
</dbReference>
<evidence type="ECO:0000313" key="2">
    <source>
        <dbReference type="EMBL" id="PLW07250.1"/>
    </source>
</evidence>
<comment type="caution">
    <text evidence="2">The sequence shown here is derived from an EMBL/GenBank/DDBJ whole genome shotgun (WGS) entry which is preliminary data.</text>
</comment>
<keyword evidence="6" id="KW-1185">Reference proteome</keyword>
<reference evidence="6 7" key="1">
    <citation type="submission" date="2017-11" db="EMBL/GenBank/DDBJ databases">
        <title>De novo assembly and phasing of dikaryotic genomes from two isolates of Puccinia coronata f. sp. avenae, the causal agent of oat crown rust.</title>
        <authorList>
            <person name="Miller M.E."/>
            <person name="Zhang Y."/>
            <person name="Omidvar V."/>
            <person name="Sperschneider J."/>
            <person name="Schwessinger B."/>
            <person name="Raley C."/>
            <person name="Palmer J.M."/>
            <person name="Garnica D."/>
            <person name="Upadhyaya N."/>
            <person name="Rathjen J."/>
            <person name="Taylor J.M."/>
            <person name="Park R.F."/>
            <person name="Dodds P.N."/>
            <person name="Hirsch C.D."/>
            <person name="Kianian S.F."/>
            <person name="Figueroa M."/>
        </authorList>
    </citation>
    <scope>NUCLEOTIDE SEQUENCE [LARGE SCALE GENOMIC DNA]</scope>
    <source>
        <strain evidence="3">12NC29</strain>
        <strain evidence="2">12SD80</strain>
    </source>
</reference>
<evidence type="ECO:0000313" key="6">
    <source>
        <dbReference type="Proteomes" id="UP000235388"/>
    </source>
</evidence>
<evidence type="ECO:0000313" key="3">
    <source>
        <dbReference type="EMBL" id="PLW09140.1"/>
    </source>
</evidence>
<dbReference type="EMBL" id="PGCJ01001121">
    <property type="protein sequence ID" value="PLW09140.1"/>
    <property type="molecule type" value="Genomic_DNA"/>
</dbReference>
<evidence type="ECO:0000256" key="1">
    <source>
        <dbReference type="SAM" id="SignalP"/>
    </source>
</evidence>
<dbReference type="Proteomes" id="UP000235392">
    <property type="component" value="Unassembled WGS sequence"/>
</dbReference>
<proteinExistence type="predicted"/>
<evidence type="ECO:0000313" key="7">
    <source>
        <dbReference type="Proteomes" id="UP000235392"/>
    </source>
</evidence>
<organism evidence="2 7">
    <name type="scientific">Puccinia coronata f. sp. avenae</name>
    <dbReference type="NCBI Taxonomy" id="200324"/>
    <lineage>
        <taxon>Eukaryota</taxon>
        <taxon>Fungi</taxon>
        <taxon>Dikarya</taxon>
        <taxon>Basidiomycota</taxon>
        <taxon>Pucciniomycotina</taxon>
        <taxon>Pucciniomycetes</taxon>
        <taxon>Pucciniales</taxon>
        <taxon>Pucciniaceae</taxon>
        <taxon>Puccinia</taxon>
    </lineage>
</organism>
<dbReference type="OrthoDB" id="2498780at2759"/>
<evidence type="ECO:0000313" key="5">
    <source>
        <dbReference type="EMBL" id="PLW54608.1"/>
    </source>
</evidence>
<dbReference type="EMBL" id="PGCJ01000043">
    <property type="protein sequence ID" value="PLW54608.1"/>
    <property type="molecule type" value="Genomic_DNA"/>
</dbReference>
<feature type="signal peptide" evidence="1">
    <location>
        <begin position="1"/>
        <end position="18"/>
    </location>
</feature>
<dbReference type="EMBL" id="PGCI01001145">
    <property type="protein sequence ID" value="PLW07250.1"/>
    <property type="molecule type" value="Genomic_DNA"/>
</dbReference>
<sequence length="184" mass="21098">MLLKYLMFTISLAASAISVPYEYPVPPVTKPEVSLEKCQTEIALVKQPIVTSCNAGKVEEVKSHLYRVQKPVNTLSITFNTHSSLTIEKDVYTKYSVQFIKVLIKFQSVLTVIYKYPNIKYGCNEVFAKFDYHFDIISTKLKKHGVEIYKKIYAESSFDWTIWESSGFKFYKKEGYSSSGTIGH</sequence>
<dbReference type="Proteomes" id="UP000235388">
    <property type="component" value="Unassembled WGS sequence"/>
</dbReference>